<organism evidence="2 3">
    <name type="scientific">Plasmodium vivax India VII</name>
    <dbReference type="NCBI Taxonomy" id="1077284"/>
    <lineage>
        <taxon>Eukaryota</taxon>
        <taxon>Sar</taxon>
        <taxon>Alveolata</taxon>
        <taxon>Apicomplexa</taxon>
        <taxon>Aconoidasida</taxon>
        <taxon>Haemosporida</taxon>
        <taxon>Plasmodiidae</taxon>
        <taxon>Plasmodium</taxon>
        <taxon>Plasmodium (Plasmodium)</taxon>
    </lineage>
</organism>
<dbReference type="AlphaFoldDB" id="A0A0J9S1Z3"/>
<gene>
    <name evidence="2" type="ORF">PVIIG_05869</name>
</gene>
<keyword evidence="1" id="KW-0472">Membrane</keyword>
<evidence type="ECO:0000313" key="3">
    <source>
        <dbReference type="Proteomes" id="UP000053562"/>
    </source>
</evidence>
<sequence length="296" mass="34285">MVAAYEEFNKDVIDEEKKIGVTLIRNAKRIVGYRDMDNHVYEKLIRNLSKLLNQEYRKISNTDYCAFLYQWVHHIKKKYNIDEYFIGVFYGAIHDSIVQTGAKKKCQYYSYDKDYENSINIIKLQNFYHNVKTIRDILIKENTTQDINSQYCYAQRYANECVEIYRNMHDKLCSGSKSLIPKNEKTCSELTTFNNIYTNYLYNEGDIKIKIPDLASRENEKHYGCPADESPAHQELKQGSQSALEMGTVSGPEHGSVSVGVEQQNNSIKLNSTAVVGTMIGIPPFLGLIYKIIYFY</sequence>
<evidence type="ECO:0000256" key="1">
    <source>
        <dbReference type="SAM" id="Phobius"/>
    </source>
</evidence>
<protein>
    <recommendedName>
        <fullName evidence="4">Variable surface protein Vir7-like protein</fullName>
    </recommendedName>
</protein>
<name>A0A0J9S1Z3_PLAVI</name>
<accession>A0A0J9S1Z3</accession>
<dbReference type="EMBL" id="KQ234626">
    <property type="protein sequence ID" value="KMZ76761.1"/>
    <property type="molecule type" value="Genomic_DNA"/>
</dbReference>
<proteinExistence type="predicted"/>
<evidence type="ECO:0000313" key="2">
    <source>
        <dbReference type="EMBL" id="KMZ76761.1"/>
    </source>
</evidence>
<dbReference type="Proteomes" id="UP000053562">
    <property type="component" value="Unassembled WGS sequence"/>
</dbReference>
<keyword evidence="1" id="KW-0812">Transmembrane</keyword>
<feature type="transmembrane region" description="Helical" evidence="1">
    <location>
        <begin position="274"/>
        <end position="293"/>
    </location>
</feature>
<reference evidence="2 3" key="1">
    <citation type="submission" date="2011-08" db="EMBL/GenBank/DDBJ databases">
        <title>The Genome Sequence of Plasmodium vivax India VII.</title>
        <authorList>
            <consortium name="The Broad Institute Genome Sequencing Platform"/>
            <consortium name="The Broad Institute Genome Sequencing Center for Infectious Disease"/>
            <person name="Neafsey D."/>
            <person name="Carlton J."/>
            <person name="Barnwell J."/>
            <person name="Collins W."/>
            <person name="Escalante A."/>
            <person name="Mullikin J."/>
            <person name="Saul A."/>
            <person name="Guigo R."/>
            <person name="Camara F."/>
            <person name="Young S.K."/>
            <person name="Zeng Q."/>
            <person name="Gargeya S."/>
            <person name="Fitzgerald M."/>
            <person name="Haas B."/>
            <person name="Abouelleil A."/>
            <person name="Alvarado L."/>
            <person name="Arachchi H.M."/>
            <person name="Berlin A."/>
            <person name="Brown A."/>
            <person name="Chapman S.B."/>
            <person name="Chen Z."/>
            <person name="Dunbar C."/>
            <person name="Freedman E."/>
            <person name="Gearin G."/>
            <person name="Gellesch M."/>
            <person name="Goldberg J."/>
            <person name="Griggs A."/>
            <person name="Gujja S."/>
            <person name="Heiman D."/>
            <person name="Howarth C."/>
            <person name="Larson L."/>
            <person name="Lui A."/>
            <person name="MacDonald P.J.P."/>
            <person name="Montmayeur A."/>
            <person name="Murphy C."/>
            <person name="Neiman D."/>
            <person name="Pearson M."/>
            <person name="Priest M."/>
            <person name="Roberts A."/>
            <person name="Saif S."/>
            <person name="Shea T."/>
            <person name="Shenoy N."/>
            <person name="Sisk P."/>
            <person name="Stolte C."/>
            <person name="Sykes S."/>
            <person name="Wortman J."/>
            <person name="Nusbaum C."/>
            <person name="Birren B."/>
        </authorList>
    </citation>
    <scope>NUCLEOTIDE SEQUENCE [LARGE SCALE GENOMIC DNA]</scope>
    <source>
        <strain evidence="2 3">India VII</strain>
    </source>
</reference>
<evidence type="ECO:0008006" key="4">
    <source>
        <dbReference type="Google" id="ProtNLM"/>
    </source>
</evidence>
<keyword evidence="1" id="KW-1133">Transmembrane helix</keyword>